<dbReference type="RefSeq" id="WP_136564745.1">
    <property type="nucleotide sequence ID" value="NZ_SNTZ01000001.1"/>
</dbReference>
<dbReference type="InterPro" id="IPR051783">
    <property type="entry name" value="NAD(P)-dependent_oxidoreduct"/>
</dbReference>
<organism evidence="2 3">
    <name type="scientific">Flagellimonas alvinocaridis</name>
    <dbReference type="NCBI Taxonomy" id="2530200"/>
    <lineage>
        <taxon>Bacteria</taxon>
        <taxon>Pseudomonadati</taxon>
        <taxon>Bacteroidota</taxon>
        <taxon>Flavobacteriia</taxon>
        <taxon>Flavobacteriales</taxon>
        <taxon>Flavobacteriaceae</taxon>
        <taxon>Flagellimonas</taxon>
    </lineage>
</organism>
<dbReference type="OrthoDB" id="751203at2"/>
<evidence type="ECO:0000313" key="2">
    <source>
        <dbReference type="EMBL" id="THV60953.1"/>
    </source>
</evidence>
<dbReference type="AlphaFoldDB" id="A0A4S8RQK8"/>
<reference evidence="2 3" key="1">
    <citation type="submission" date="2019-03" db="EMBL/GenBank/DDBJ databases">
        <title>Muricauda SCR12 sp.nov, a marine bacterium isolated from Pacific Ocean:the Okinawa trough.</title>
        <authorList>
            <person name="Liu L."/>
        </authorList>
    </citation>
    <scope>NUCLEOTIDE SEQUENCE [LARGE SCALE GENOMIC DNA]</scope>
    <source>
        <strain evidence="2 3">SCR12</strain>
    </source>
</reference>
<sequence>MNKKIGVLGCGWLGFPLARQLAKNSYDVHGSTTSKDKMDALQMDGITPFQIELSETGIKGDIQKFLSNISILIINIPPRLRSKNAESYIEKVKLLHAEIRKSGVSKIIFVSSTSVYGDVKGNVTELTPPIPNTESGKQLLACENLLMGDTTLHTTVIRFGGLIGPQRHPVTMLSGKQNLTNGDDPVNLIHLDDCILMISTIIQNEYWGEIFNGVYPLHPKKRDYYVDEAKKREIPPPHYQNNALEEKNKVVLSILFLGKGHSFTTSITT</sequence>
<dbReference type="Gene3D" id="3.40.50.720">
    <property type="entry name" value="NAD(P)-binding Rossmann-like Domain"/>
    <property type="match status" value="1"/>
</dbReference>
<dbReference type="EMBL" id="SNTZ01000001">
    <property type="protein sequence ID" value="THV60953.1"/>
    <property type="molecule type" value="Genomic_DNA"/>
</dbReference>
<dbReference type="GO" id="GO:0004029">
    <property type="term" value="F:aldehyde dehydrogenase (NAD+) activity"/>
    <property type="evidence" value="ECO:0007669"/>
    <property type="project" value="TreeGrafter"/>
</dbReference>
<dbReference type="GO" id="GO:0005737">
    <property type="term" value="C:cytoplasm"/>
    <property type="evidence" value="ECO:0007669"/>
    <property type="project" value="TreeGrafter"/>
</dbReference>
<accession>A0A4S8RQK8</accession>
<feature type="domain" description="NAD(P)-binding" evidence="1">
    <location>
        <begin position="11"/>
        <end position="179"/>
    </location>
</feature>
<keyword evidence="3" id="KW-1185">Reference proteome</keyword>
<gene>
    <name evidence="2" type="ORF">EZV76_01055</name>
</gene>
<proteinExistence type="predicted"/>
<evidence type="ECO:0000259" key="1">
    <source>
        <dbReference type="Pfam" id="PF13460"/>
    </source>
</evidence>
<comment type="caution">
    <text evidence="2">The sequence shown here is derived from an EMBL/GenBank/DDBJ whole genome shotgun (WGS) entry which is preliminary data.</text>
</comment>
<dbReference type="SUPFAM" id="SSF51735">
    <property type="entry name" value="NAD(P)-binding Rossmann-fold domains"/>
    <property type="match status" value="1"/>
</dbReference>
<evidence type="ECO:0000313" key="3">
    <source>
        <dbReference type="Proteomes" id="UP000310406"/>
    </source>
</evidence>
<name>A0A4S8RQK8_9FLAO</name>
<dbReference type="PANTHER" id="PTHR48079:SF6">
    <property type="entry name" value="NAD(P)-BINDING DOMAIN-CONTAINING PROTEIN-RELATED"/>
    <property type="match status" value="1"/>
</dbReference>
<dbReference type="PANTHER" id="PTHR48079">
    <property type="entry name" value="PROTEIN YEEZ"/>
    <property type="match status" value="1"/>
</dbReference>
<dbReference type="InterPro" id="IPR016040">
    <property type="entry name" value="NAD(P)-bd_dom"/>
</dbReference>
<dbReference type="InterPro" id="IPR036291">
    <property type="entry name" value="NAD(P)-bd_dom_sf"/>
</dbReference>
<dbReference type="Pfam" id="PF13460">
    <property type="entry name" value="NAD_binding_10"/>
    <property type="match status" value="1"/>
</dbReference>
<protein>
    <submittedName>
        <fullName evidence="2">NAD-dependent epimerase/dehydratase family protein</fullName>
    </submittedName>
</protein>
<dbReference type="Proteomes" id="UP000310406">
    <property type="component" value="Unassembled WGS sequence"/>
</dbReference>